<protein>
    <submittedName>
        <fullName evidence="3">Phosphorylated CTD interacting factor 1 WW domain containing protein, putative</fullName>
    </submittedName>
</protein>
<dbReference type="VEuPathDB" id="TriTrypDB:TEOVI_000188600"/>
<comment type="caution">
    <text evidence="3">The sequence shown here is derived from an EMBL/GenBank/DDBJ whole genome shotgun (WGS) entry which is preliminary data.</text>
</comment>
<feature type="region of interest" description="Disordered" evidence="1">
    <location>
        <begin position="583"/>
        <end position="628"/>
    </location>
</feature>
<dbReference type="EMBL" id="CZPT02001412">
    <property type="protein sequence ID" value="SCU70313.1"/>
    <property type="molecule type" value="Genomic_DNA"/>
</dbReference>
<accession>A0A1G4IDD2</accession>
<dbReference type="InterPro" id="IPR039881">
    <property type="entry name" value="PCIF1-like"/>
</dbReference>
<dbReference type="GO" id="GO:0099122">
    <property type="term" value="F:RNA polymerase II C-terminal domain binding"/>
    <property type="evidence" value="ECO:0007669"/>
    <property type="project" value="InterPro"/>
</dbReference>
<feature type="compositionally biased region" description="Polar residues" evidence="1">
    <location>
        <begin position="597"/>
        <end position="606"/>
    </location>
</feature>
<proteinExistence type="predicted"/>
<feature type="domain" description="PCIF1 WW" evidence="2">
    <location>
        <begin position="447"/>
        <end position="582"/>
    </location>
</feature>
<dbReference type="Pfam" id="PF12237">
    <property type="entry name" value="PCIF1_WW"/>
    <property type="match status" value="1"/>
</dbReference>
<evidence type="ECO:0000313" key="4">
    <source>
        <dbReference type="Proteomes" id="UP000195570"/>
    </source>
</evidence>
<name>A0A1G4IDD2_TRYEQ</name>
<evidence type="ECO:0000256" key="1">
    <source>
        <dbReference type="SAM" id="MobiDB-lite"/>
    </source>
</evidence>
<keyword evidence="4" id="KW-1185">Reference proteome</keyword>
<evidence type="ECO:0000313" key="3">
    <source>
        <dbReference type="EMBL" id="SCU70313.1"/>
    </source>
</evidence>
<reference evidence="3" key="1">
    <citation type="submission" date="2016-09" db="EMBL/GenBank/DDBJ databases">
        <authorList>
            <person name="Hebert L."/>
            <person name="Moumen B."/>
        </authorList>
    </citation>
    <scope>NUCLEOTIDE SEQUENCE [LARGE SCALE GENOMIC DNA]</scope>
    <source>
        <strain evidence="3">OVI</strain>
    </source>
</reference>
<gene>
    <name evidence="3" type="ORF">TEOVI_000188600</name>
</gene>
<dbReference type="PANTHER" id="PTHR21727:SF0">
    <property type="entry name" value="MRNA (2'-O-METHYLADENOSINE-N(6)-)-METHYLTRANSFERASE"/>
    <property type="match status" value="1"/>
</dbReference>
<dbReference type="Proteomes" id="UP000195570">
    <property type="component" value="Unassembled WGS sequence"/>
</dbReference>
<dbReference type="PANTHER" id="PTHR21727">
    <property type="entry name" value="PHOSPHORYLATED CTD INTERACTING FACTOR 1"/>
    <property type="match status" value="1"/>
</dbReference>
<feature type="compositionally biased region" description="Basic and acidic residues" evidence="1">
    <location>
        <begin position="607"/>
        <end position="622"/>
    </location>
</feature>
<dbReference type="RefSeq" id="XP_067081148.1">
    <property type="nucleotide sequence ID" value="XM_067225047.1"/>
</dbReference>
<evidence type="ECO:0000259" key="2">
    <source>
        <dbReference type="Pfam" id="PF12237"/>
    </source>
</evidence>
<dbReference type="InterPro" id="IPR022035">
    <property type="entry name" value="PCIF1_WW"/>
</dbReference>
<sequence length="711" mass="78825">MRVRTKREGVSNNFGSAYVNCEIISAFIKQKREENSSSGLCPSAHTAVEWSIRAGSRTAFLLHEVPISCGPSSPVGKECGAPENNDNSVENGDTGTYKLVIGDEVVSAIMSADDELDRSDALRLLSQKLCEVFRIPVGITTGDNSHGNCLWSEEGSCSVLTPQELRELPSRWIMQSLNEATVASSHRNGVTLLDCGATVCLKSEVLNDEPKRELSSEPVRKRNYKPGNAPQYRVCDVADMANGQYWVEVEPLITGPESTGSVARRRFDRDELLLSPPQPVYFDPLLPVDEINNSRGTSACLFLSAVLAVGRIRSERAAIGDLSMWDMYPKNVTLQMGYASRDIRRKVHELCAARRDALHVEGGTEGTDVKKEELELRLVTDYVTLRYKGKTIEVLQRTVERLSLLWDARLAVRRVRGARRAHELWLDAVETQAASDFSEKIHVFSTVEPFFMRLFTLLLRYSSLFGDLGYNQGPHAAVPPAIMQQLCQVFDIQCEAFASPLNAQLPLFCSLFPDTDYFFGSLGSFFDIALTAGHFEVNPPFVTAVLQRLEKLLLKDTLPINDSDGAASMLFVVVLPSHDLDETERSDGLEGGAPVAGNTTLRQNNNCDRKRGRFENDGRDKGGGNAVSTDRALRESPYCLAHVLCSAHESVYVDGHQHMLRAPLFCIGSPTRLIVLGNRTARLRYSDAATRLQSVREAWRGYTLENRVDSP</sequence>
<dbReference type="GO" id="GO:0016422">
    <property type="term" value="F:mRNA (2'-O-methyladenosine-N6-)-methyltransferase activity"/>
    <property type="evidence" value="ECO:0007669"/>
    <property type="project" value="InterPro"/>
</dbReference>
<dbReference type="GeneID" id="92375826"/>
<dbReference type="AlphaFoldDB" id="A0A1G4IDD2"/>
<organism evidence="3 4">
    <name type="scientific">Trypanosoma equiperdum</name>
    <dbReference type="NCBI Taxonomy" id="5694"/>
    <lineage>
        <taxon>Eukaryota</taxon>
        <taxon>Discoba</taxon>
        <taxon>Euglenozoa</taxon>
        <taxon>Kinetoplastea</taxon>
        <taxon>Metakinetoplastina</taxon>
        <taxon>Trypanosomatida</taxon>
        <taxon>Trypanosomatidae</taxon>
        <taxon>Trypanosoma</taxon>
    </lineage>
</organism>